<dbReference type="CDD" id="cd00515">
    <property type="entry name" value="HAM1"/>
    <property type="match status" value="1"/>
</dbReference>
<name>A0A345BXZ2_9BACI</name>
<comment type="catalytic activity">
    <reaction evidence="8 10">
        <text>dITP + H2O = dIMP + diphosphate + H(+)</text>
        <dbReference type="Rhea" id="RHEA:28342"/>
        <dbReference type="ChEBI" id="CHEBI:15377"/>
        <dbReference type="ChEBI" id="CHEBI:15378"/>
        <dbReference type="ChEBI" id="CHEBI:33019"/>
        <dbReference type="ChEBI" id="CHEBI:61194"/>
        <dbReference type="ChEBI" id="CHEBI:61382"/>
        <dbReference type="EC" id="3.6.1.66"/>
    </reaction>
</comment>
<evidence type="ECO:0000256" key="2">
    <source>
        <dbReference type="ARBA" id="ARBA00011738"/>
    </source>
</evidence>
<keyword evidence="5 10" id="KW-0378">Hydrolase</keyword>
<keyword evidence="3 10" id="KW-0479">Metal-binding</keyword>
<feature type="binding site" evidence="10">
    <location>
        <position position="175"/>
    </location>
    <ligand>
        <name>substrate</name>
    </ligand>
</feature>
<evidence type="ECO:0000256" key="3">
    <source>
        <dbReference type="ARBA" id="ARBA00022723"/>
    </source>
</evidence>
<evidence type="ECO:0000313" key="13">
    <source>
        <dbReference type="Proteomes" id="UP000252100"/>
    </source>
</evidence>
<organism evidence="12 13">
    <name type="scientific">Salicibibacter kimchii</name>
    <dbReference type="NCBI Taxonomy" id="2099786"/>
    <lineage>
        <taxon>Bacteria</taxon>
        <taxon>Bacillati</taxon>
        <taxon>Bacillota</taxon>
        <taxon>Bacilli</taxon>
        <taxon>Bacillales</taxon>
        <taxon>Bacillaceae</taxon>
        <taxon>Salicibibacter</taxon>
    </lineage>
</organism>
<gene>
    <name evidence="12" type="ORF">DT065_07135</name>
</gene>
<dbReference type="NCBIfam" id="NF011397">
    <property type="entry name" value="PRK14822.1"/>
    <property type="match status" value="1"/>
</dbReference>
<dbReference type="Proteomes" id="UP000252100">
    <property type="component" value="Chromosome"/>
</dbReference>
<feature type="binding site" evidence="10">
    <location>
        <position position="70"/>
    </location>
    <ligand>
        <name>substrate</name>
    </ligand>
</feature>
<dbReference type="GO" id="GO:0005829">
    <property type="term" value="C:cytosol"/>
    <property type="evidence" value="ECO:0007669"/>
    <property type="project" value="TreeGrafter"/>
</dbReference>
<comment type="similarity">
    <text evidence="1 10 11">Belongs to the HAM1 NTPase family.</text>
</comment>
<dbReference type="Pfam" id="PF01725">
    <property type="entry name" value="Ham1p_like"/>
    <property type="match status" value="1"/>
</dbReference>
<dbReference type="GO" id="GO:0036220">
    <property type="term" value="F:ITP diphosphatase activity"/>
    <property type="evidence" value="ECO:0007669"/>
    <property type="project" value="UniProtKB-UniRule"/>
</dbReference>
<feature type="binding site" evidence="10">
    <location>
        <position position="40"/>
    </location>
    <ligand>
        <name>Mg(2+)</name>
        <dbReference type="ChEBI" id="CHEBI:18420"/>
    </ligand>
</feature>
<accession>A0A345BXZ2</accession>
<dbReference type="AlphaFoldDB" id="A0A345BXZ2"/>
<evidence type="ECO:0000256" key="11">
    <source>
        <dbReference type="RuleBase" id="RU003781"/>
    </source>
</evidence>
<dbReference type="GO" id="GO:0009146">
    <property type="term" value="P:purine nucleoside triphosphate catabolic process"/>
    <property type="evidence" value="ECO:0007669"/>
    <property type="project" value="UniProtKB-UniRule"/>
</dbReference>
<evidence type="ECO:0000256" key="1">
    <source>
        <dbReference type="ARBA" id="ARBA00008023"/>
    </source>
</evidence>
<dbReference type="HAMAP" id="MF_01405">
    <property type="entry name" value="Non_canon_purine_NTPase"/>
    <property type="match status" value="1"/>
</dbReference>
<evidence type="ECO:0000256" key="10">
    <source>
        <dbReference type="HAMAP-Rule" id="MF_01405"/>
    </source>
</evidence>
<dbReference type="GO" id="GO:0036222">
    <property type="term" value="F:XTP diphosphatase activity"/>
    <property type="evidence" value="ECO:0007669"/>
    <property type="project" value="UniProtKB-UniRule"/>
</dbReference>
<comment type="function">
    <text evidence="10">Pyrophosphatase that catalyzes the hydrolysis of nucleoside triphosphates to their monophosphate derivatives, with a high preference for the non-canonical purine nucleotides XTP (xanthosine triphosphate), dITP (deoxyinosine triphosphate) and ITP. Seems to function as a house-cleaning enzyme that removes non-canonical purine nucleotides from the nucleotide pool, thus preventing their incorporation into DNA/RNA and avoiding chromosomal lesions.</text>
</comment>
<feature type="binding site" evidence="10">
    <location>
        <begin position="8"/>
        <end position="13"/>
    </location>
    <ligand>
        <name>substrate</name>
    </ligand>
</feature>
<evidence type="ECO:0000256" key="8">
    <source>
        <dbReference type="ARBA" id="ARBA00051875"/>
    </source>
</evidence>
<keyword evidence="6 10" id="KW-0460">Magnesium</keyword>
<evidence type="ECO:0000313" key="12">
    <source>
        <dbReference type="EMBL" id="AXF55823.1"/>
    </source>
</evidence>
<dbReference type="InterPro" id="IPR029001">
    <property type="entry name" value="ITPase-like_fam"/>
</dbReference>
<comment type="catalytic activity">
    <reaction evidence="10">
        <text>ITP + H2O = IMP + diphosphate + H(+)</text>
        <dbReference type="Rhea" id="RHEA:29399"/>
        <dbReference type="ChEBI" id="CHEBI:15377"/>
        <dbReference type="ChEBI" id="CHEBI:15378"/>
        <dbReference type="ChEBI" id="CHEBI:33019"/>
        <dbReference type="ChEBI" id="CHEBI:58053"/>
        <dbReference type="ChEBI" id="CHEBI:61402"/>
        <dbReference type="EC" id="3.6.1.66"/>
    </reaction>
</comment>
<comment type="cofactor">
    <cofactor evidence="10">
        <name>Mg(2+)</name>
        <dbReference type="ChEBI" id="CHEBI:18420"/>
    </cofactor>
    <text evidence="10">Binds 1 Mg(2+) ion per subunit.</text>
</comment>
<proteinExistence type="inferred from homology"/>
<reference evidence="12 13" key="1">
    <citation type="journal article" date="2018" name="J. Microbiol.">
        <title>Salicibibacter kimchii gen. nov., sp. nov., a moderately halophilic and alkalitolerant bacterium in the family Bacillaceae, isolated from kimchi.</title>
        <authorList>
            <person name="Jang J.Y."/>
            <person name="Oh Y.J."/>
            <person name="Lim S.K."/>
            <person name="Park H.K."/>
            <person name="Lee C."/>
            <person name="Kim J.Y."/>
            <person name="Lee M.A."/>
            <person name="Choi H.J."/>
        </authorList>
    </citation>
    <scope>NUCLEOTIDE SEQUENCE [LARGE SCALE GENOMIC DNA]</scope>
    <source>
        <strain evidence="12 13">NKC1-1</strain>
    </source>
</reference>
<dbReference type="EC" id="3.6.1.66" evidence="10"/>
<evidence type="ECO:0000256" key="7">
    <source>
        <dbReference type="ARBA" id="ARBA00023080"/>
    </source>
</evidence>
<feature type="binding site" evidence="10">
    <location>
        <begin position="152"/>
        <end position="155"/>
    </location>
    <ligand>
        <name>substrate</name>
    </ligand>
</feature>
<dbReference type="GO" id="GO:0017111">
    <property type="term" value="F:ribonucleoside triphosphate phosphatase activity"/>
    <property type="evidence" value="ECO:0007669"/>
    <property type="project" value="InterPro"/>
</dbReference>
<dbReference type="InterPro" id="IPR002637">
    <property type="entry name" value="RdgB/HAM1"/>
</dbReference>
<dbReference type="EMBL" id="CP031092">
    <property type="protein sequence ID" value="AXF55823.1"/>
    <property type="molecule type" value="Genomic_DNA"/>
</dbReference>
<dbReference type="GO" id="GO:0009117">
    <property type="term" value="P:nucleotide metabolic process"/>
    <property type="evidence" value="ECO:0007669"/>
    <property type="project" value="UniProtKB-KW"/>
</dbReference>
<dbReference type="OrthoDB" id="9807456at2"/>
<comment type="subunit">
    <text evidence="2 10">Homodimer.</text>
</comment>
<keyword evidence="7 10" id="KW-0546">Nucleotide metabolism</keyword>
<dbReference type="SUPFAM" id="SSF52972">
    <property type="entry name" value="ITPase-like"/>
    <property type="match status" value="1"/>
</dbReference>
<sequence>MKNIVLATKNEGKRKELEALLAGAATVYSLRDYPDCPEIEETGETFVANARIKADFVAAYTGLPALADDSGLAVDALDGSPGVYSARFAGEEKNDEKNNEKLLRSLEGVPREKRTARFICALVYKNPNGEAIEVEGTCDGEITSAPKGTNGFGYDPLMYLPHMQKTLAELPSKEKNSISHRSKALQKMKAEWGELGM</sequence>
<protein>
    <recommendedName>
        <fullName evidence="10">dITP/XTP pyrophosphatase</fullName>
        <ecNumber evidence="10">3.6.1.66</ecNumber>
    </recommendedName>
    <alternativeName>
        <fullName evidence="10">Non-canonical purine NTP pyrophosphatase</fullName>
    </alternativeName>
    <alternativeName>
        <fullName evidence="10">Non-standard purine NTP pyrophosphatase</fullName>
    </alternativeName>
    <alternativeName>
        <fullName evidence="10">Nucleoside-triphosphate diphosphatase</fullName>
    </alternativeName>
    <alternativeName>
        <fullName evidence="10">Nucleoside-triphosphate pyrophosphatase</fullName>
        <shortName evidence="10">NTPase</shortName>
    </alternativeName>
</protein>
<evidence type="ECO:0000256" key="4">
    <source>
        <dbReference type="ARBA" id="ARBA00022741"/>
    </source>
</evidence>
<dbReference type="NCBIfam" id="TIGR00042">
    <property type="entry name" value="RdgB/HAM1 family non-canonical purine NTP pyrophosphatase"/>
    <property type="match status" value="1"/>
</dbReference>
<feature type="binding site" evidence="10">
    <location>
        <begin position="180"/>
        <end position="181"/>
    </location>
    <ligand>
        <name>substrate</name>
    </ligand>
</feature>
<dbReference type="GO" id="GO:0035870">
    <property type="term" value="F:dITP diphosphatase activity"/>
    <property type="evidence" value="ECO:0007669"/>
    <property type="project" value="UniProtKB-UniRule"/>
</dbReference>
<keyword evidence="4 10" id="KW-0547">Nucleotide-binding</keyword>
<evidence type="ECO:0000256" key="6">
    <source>
        <dbReference type="ARBA" id="ARBA00022842"/>
    </source>
</evidence>
<feature type="active site" description="Proton acceptor" evidence="10">
    <location>
        <position position="69"/>
    </location>
</feature>
<dbReference type="RefSeq" id="WP_114372051.1">
    <property type="nucleotide sequence ID" value="NZ_CP031092.1"/>
</dbReference>
<feature type="binding site" evidence="10">
    <location>
        <position position="69"/>
    </location>
    <ligand>
        <name>Mg(2+)</name>
        <dbReference type="ChEBI" id="CHEBI:18420"/>
    </ligand>
</feature>
<evidence type="ECO:0000256" key="9">
    <source>
        <dbReference type="ARBA" id="ARBA00052017"/>
    </source>
</evidence>
<dbReference type="Gene3D" id="3.90.950.10">
    <property type="match status" value="1"/>
</dbReference>
<dbReference type="InterPro" id="IPR020922">
    <property type="entry name" value="dITP/XTP_pyrophosphatase"/>
</dbReference>
<comment type="catalytic activity">
    <reaction evidence="9 10">
        <text>XTP + H2O = XMP + diphosphate + H(+)</text>
        <dbReference type="Rhea" id="RHEA:28610"/>
        <dbReference type="ChEBI" id="CHEBI:15377"/>
        <dbReference type="ChEBI" id="CHEBI:15378"/>
        <dbReference type="ChEBI" id="CHEBI:33019"/>
        <dbReference type="ChEBI" id="CHEBI:57464"/>
        <dbReference type="ChEBI" id="CHEBI:61314"/>
        <dbReference type="EC" id="3.6.1.66"/>
    </reaction>
</comment>
<dbReference type="GO" id="GO:0046872">
    <property type="term" value="F:metal ion binding"/>
    <property type="evidence" value="ECO:0007669"/>
    <property type="project" value="UniProtKB-KW"/>
</dbReference>
<keyword evidence="13" id="KW-1185">Reference proteome</keyword>
<dbReference type="PANTHER" id="PTHR11067">
    <property type="entry name" value="INOSINE TRIPHOSPHATE PYROPHOSPHATASE/HAM1 PROTEIN"/>
    <property type="match status" value="1"/>
</dbReference>
<dbReference type="KEGG" id="rue:DT065_07135"/>
<evidence type="ECO:0000256" key="5">
    <source>
        <dbReference type="ARBA" id="ARBA00022801"/>
    </source>
</evidence>
<dbReference type="GO" id="GO:0000166">
    <property type="term" value="F:nucleotide binding"/>
    <property type="evidence" value="ECO:0007669"/>
    <property type="project" value="UniProtKB-KW"/>
</dbReference>
<dbReference type="PANTHER" id="PTHR11067:SF9">
    <property type="entry name" value="INOSINE TRIPHOSPHATE PYROPHOSPHATASE"/>
    <property type="match status" value="1"/>
</dbReference>
<dbReference type="FunFam" id="3.90.950.10:FF:000001">
    <property type="entry name" value="dITP/XTP pyrophosphatase"/>
    <property type="match status" value="1"/>
</dbReference>